<sequence>MWPRGVATRAMHRNHEPVRCSHNGTDSDTHLSGGKRWPVVQRKDRLDRKLLEETIIHHGPGSSAPLFSWLEDEMHSAVESRVPSEECRTAQQHRDVAVVPTCVHA</sequence>
<feature type="non-terminal residue" evidence="2">
    <location>
        <position position="105"/>
    </location>
</feature>
<feature type="region of interest" description="Disordered" evidence="1">
    <location>
        <begin position="1"/>
        <end position="34"/>
    </location>
</feature>
<accession>X1N9W5</accession>
<organism evidence="2">
    <name type="scientific">marine sediment metagenome</name>
    <dbReference type="NCBI Taxonomy" id="412755"/>
    <lineage>
        <taxon>unclassified sequences</taxon>
        <taxon>metagenomes</taxon>
        <taxon>ecological metagenomes</taxon>
    </lineage>
</organism>
<proteinExistence type="predicted"/>
<gene>
    <name evidence="2" type="ORF">S06H3_13586</name>
</gene>
<evidence type="ECO:0000256" key="1">
    <source>
        <dbReference type="SAM" id="MobiDB-lite"/>
    </source>
</evidence>
<name>X1N9W5_9ZZZZ</name>
<protein>
    <submittedName>
        <fullName evidence="2">Uncharacterized protein</fullName>
    </submittedName>
</protein>
<feature type="compositionally biased region" description="Basic and acidic residues" evidence="1">
    <location>
        <begin position="13"/>
        <end position="29"/>
    </location>
</feature>
<dbReference type="EMBL" id="BARV01006639">
    <property type="protein sequence ID" value="GAI15429.1"/>
    <property type="molecule type" value="Genomic_DNA"/>
</dbReference>
<evidence type="ECO:0000313" key="2">
    <source>
        <dbReference type="EMBL" id="GAI15429.1"/>
    </source>
</evidence>
<dbReference type="AlphaFoldDB" id="X1N9W5"/>
<comment type="caution">
    <text evidence="2">The sequence shown here is derived from an EMBL/GenBank/DDBJ whole genome shotgun (WGS) entry which is preliminary data.</text>
</comment>
<reference evidence="2" key="1">
    <citation type="journal article" date="2014" name="Front. Microbiol.">
        <title>High frequency of phylogenetically diverse reductive dehalogenase-homologous genes in deep subseafloor sedimentary metagenomes.</title>
        <authorList>
            <person name="Kawai M."/>
            <person name="Futagami T."/>
            <person name="Toyoda A."/>
            <person name="Takaki Y."/>
            <person name="Nishi S."/>
            <person name="Hori S."/>
            <person name="Arai W."/>
            <person name="Tsubouchi T."/>
            <person name="Morono Y."/>
            <person name="Uchiyama I."/>
            <person name="Ito T."/>
            <person name="Fujiyama A."/>
            <person name="Inagaki F."/>
            <person name="Takami H."/>
        </authorList>
    </citation>
    <scope>NUCLEOTIDE SEQUENCE</scope>
    <source>
        <strain evidence="2">Expedition CK06-06</strain>
    </source>
</reference>